<dbReference type="CDD" id="cd24004">
    <property type="entry name" value="ASKHA_NBD_PilM-like"/>
    <property type="match status" value="1"/>
</dbReference>
<organism evidence="2 3">
    <name type="scientific">Clostridium cellulovorans (strain ATCC 35296 / DSM 3052 / OCM 3 / 743B)</name>
    <dbReference type="NCBI Taxonomy" id="573061"/>
    <lineage>
        <taxon>Bacteria</taxon>
        <taxon>Bacillati</taxon>
        <taxon>Bacillota</taxon>
        <taxon>Clostridia</taxon>
        <taxon>Eubacteriales</taxon>
        <taxon>Clostridiaceae</taxon>
        <taxon>Clostridium</taxon>
    </lineage>
</organism>
<dbReference type="OrthoDB" id="9768127at2"/>
<dbReference type="PANTHER" id="PTHR32432:SF3">
    <property type="entry name" value="ETHANOLAMINE UTILIZATION PROTEIN EUTJ"/>
    <property type="match status" value="1"/>
</dbReference>
<name>D9SX11_CLOC7</name>
<proteinExistence type="predicted"/>
<dbReference type="Gene3D" id="3.30.420.40">
    <property type="match status" value="2"/>
</dbReference>
<dbReference type="EMBL" id="CP002160">
    <property type="protein sequence ID" value="ADL51372.1"/>
    <property type="molecule type" value="Genomic_DNA"/>
</dbReference>
<keyword evidence="2" id="KW-0132">Cell division</keyword>
<dbReference type="Proteomes" id="UP000002730">
    <property type="component" value="Chromosome"/>
</dbReference>
<dbReference type="Pfam" id="PF14450">
    <property type="entry name" value="FtsA"/>
    <property type="match status" value="1"/>
</dbReference>
<dbReference type="GO" id="GO:0051301">
    <property type="term" value="P:cell division"/>
    <property type="evidence" value="ECO:0007669"/>
    <property type="project" value="UniProtKB-KW"/>
</dbReference>
<evidence type="ECO:0000259" key="1">
    <source>
        <dbReference type="SMART" id="SM00842"/>
    </source>
</evidence>
<dbReference type="SUPFAM" id="SSF53067">
    <property type="entry name" value="Actin-like ATPase domain"/>
    <property type="match status" value="2"/>
</dbReference>
<feature type="domain" description="SHS2" evidence="1">
    <location>
        <begin position="6"/>
        <end position="200"/>
    </location>
</feature>
<dbReference type="InterPro" id="IPR003494">
    <property type="entry name" value="SHS2_FtsA"/>
</dbReference>
<sequence length="699" mass="77121">MMGNLIFSLDIGTRTVIGTVGFVKDKKLNIVAEAMVEHEERAMLDGQIHDIGLVAKAVEKVKESLEEKVKEPLTKVAIAAAGRFLRTVEVKVEMEADPEKEIDKEILRGLELTAVKKAEEEINKTTDGKLFCVGYSVKNYYLNSYLISNLLSHKGENIGLEVIATFLPRSVVDSLYAVIKKVGLSVYSLTLEPIAAIEAAVPQKLRLLNLALVDIGAGTSDIAITSDDTVSAFGMVSNAGDEITEALAKNYLIDFNSAELIKRKLQTEEEITIVDILGFETVVSKEEVMKVITPVIKKLADDISQKILELNGNKAPNAVFLVGGGAHTPLLQELVAENLNLPLQRVGIRGREAVEDCIGADLSFGSTGVTVLGIALESLKKSGNDFIDVILNDSVISLFNYRENTVMDVILQAGLNPKVIMARKGKNIRFKLNGATRIGFGGTGKNAVIKINGEIGNIDSKVAEGDKIKIDFAKDGEPAKPKILEYVKDVMSISFYYNEQLYYLEPIATKNQVKAEFEEIIQENDVVDVVYPRTLGDFRKYMLKDTSDMYDFYCGNKLINEYYEINEGDKIYSEIRIIEKPKEIEKSKDGEGNNLSTEEVYKEVAVGLEASDKVINLSDHVENKTVNTVVLGEIEVAVNNEKIILKGKESYVFVDIFNYVNFDLSSAKGMLRLLLNGKKASFGDVLKHGDEISIGWDEL</sequence>
<evidence type="ECO:0000313" key="3">
    <source>
        <dbReference type="Proteomes" id="UP000002730"/>
    </source>
</evidence>
<keyword evidence="2" id="KW-0131">Cell cycle</keyword>
<dbReference type="HOGENOM" id="CLU_010661_1_0_9"/>
<accession>D9SX11</accession>
<dbReference type="RefSeq" id="WP_013291685.1">
    <property type="nucleotide sequence ID" value="NC_014393.1"/>
</dbReference>
<gene>
    <name evidence="2" type="ordered locus">Clocel_1626</name>
</gene>
<reference evidence="2 3" key="1">
    <citation type="submission" date="2010-08" db="EMBL/GenBank/DDBJ databases">
        <title>Complete sequence of Clostridium cellulovorans 743B.</title>
        <authorList>
            <consortium name="US DOE Joint Genome Institute"/>
            <person name="Lucas S."/>
            <person name="Copeland A."/>
            <person name="Lapidus A."/>
            <person name="Cheng J.-F."/>
            <person name="Bruce D."/>
            <person name="Goodwin L."/>
            <person name="Pitluck S."/>
            <person name="Chertkov O."/>
            <person name="Detter J.C."/>
            <person name="Han C."/>
            <person name="Tapia R."/>
            <person name="Land M."/>
            <person name="Hauser L."/>
            <person name="Chang Y.-J."/>
            <person name="Jeffries C."/>
            <person name="Kyrpides N."/>
            <person name="Ivanova N."/>
            <person name="Mikhailova N."/>
            <person name="Hemme C.L."/>
            <person name="Woyke T."/>
        </authorList>
    </citation>
    <scope>NUCLEOTIDE SEQUENCE [LARGE SCALE GENOMIC DNA]</scope>
    <source>
        <strain evidence="3">ATCC 35296 / DSM 3052 / OCM 3 / 743B</strain>
    </source>
</reference>
<protein>
    <submittedName>
        <fullName evidence="2">Cell division protein FtsA</fullName>
    </submittedName>
</protein>
<dbReference type="InterPro" id="IPR050696">
    <property type="entry name" value="FtsA/MreB"/>
</dbReference>
<dbReference type="PANTHER" id="PTHR32432">
    <property type="entry name" value="CELL DIVISION PROTEIN FTSA-RELATED"/>
    <property type="match status" value="1"/>
</dbReference>
<keyword evidence="3" id="KW-1185">Reference proteome</keyword>
<dbReference type="KEGG" id="ccb:Clocel_1626"/>
<dbReference type="eggNOG" id="COG0849">
    <property type="taxonomic scope" value="Bacteria"/>
</dbReference>
<dbReference type="STRING" id="573061.Clocel_1626"/>
<dbReference type="InterPro" id="IPR043129">
    <property type="entry name" value="ATPase_NBD"/>
</dbReference>
<dbReference type="AlphaFoldDB" id="D9SX11"/>
<evidence type="ECO:0000313" key="2">
    <source>
        <dbReference type="EMBL" id="ADL51372.1"/>
    </source>
</evidence>
<dbReference type="SMART" id="SM00842">
    <property type="entry name" value="FtsA"/>
    <property type="match status" value="1"/>
</dbReference>